<gene>
    <name evidence="1" type="ORF">M419DRAFT_88755</name>
</gene>
<evidence type="ECO:0000313" key="2">
    <source>
        <dbReference type="Proteomes" id="UP000024376"/>
    </source>
</evidence>
<proteinExistence type="predicted"/>
<protein>
    <submittedName>
        <fullName evidence="1">Uncharacterized protein</fullName>
    </submittedName>
</protein>
<dbReference type="HOGENOM" id="CLU_106807_0_0_1"/>
<organism evidence="1 2">
    <name type="scientific">Hypocrea jecorina (strain ATCC 56765 / BCRC 32924 / NRRL 11460 / Rut C-30)</name>
    <name type="common">Trichoderma reesei</name>
    <dbReference type="NCBI Taxonomy" id="1344414"/>
    <lineage>
        <taxon>Eukaryota</taxon>
        <taxon>Fungi</taxon>
        <taxon>Dikarya</taxon>
        <taxon>Ascomycota</taxon>
        <taxon>Pezizomycotina</taxon>
        <taxon>Sordariomycetes</taxon>
        <taxon>Hypocreomycetidae</taxon>
        <taxon>Hypocreales</taxon>
        <taxon>Hypocreaceae</taxon>
        <taxon>Trichoderma</taxon>
    </lineage>
</organism>
<dbReference type="KEGG" id="trr:M419DRAFT_88755"/>
<reference evidence="2" key="1">
    <citation type="journal article" date="2013" name="Ind. Biotechnol.">
        <title>Comparative genomics analysis of Trichoderma reesei strains.</title>
        <authorList>
            <person name="Koike H."/>
            <person name="Aerts A."/>
            <person name="LaButti K."/>
            <person name="Grigoriev I.V."/>
            <person name="Baker S.E."/>
        </authorList>
    </citation>
    <scope>NUCLEOTIDE SEQUENCE [LARGE SCALE GENOMIC DNA]</scope>
    <source>
        <strain evidence="2">ATCC 56765 / BCRC 32924 / NRRL 11460 / Rut C-30</strain>
    </source>
</reference>
<sequence>MSTSYTISVENERGANTNYAVFTEPPEFAGGQQPWMNVWYTSFVPYHGSFEIRTGSDFFAWVGSVPASPAPGVIVNSGMSLLARLGTDNVPGSTFEKKVIQNFPTITEVTPTAVSGAFEVQTGSDFNMPNNTYLLGLAKVNNRGQVAPVSSIAPRTDMKVQVKPKMKFFVSESQQVSGEIVDYHSVTREGATIDFSEGEGKGKFYARVVQGSDGRFDVKYYDTFGDD</sequence>
<evidence type="ECO:0000313" key="1">
    <source>
        <dbReference type="EMBL" id="ETR98545.1"/>
    </source>
</evidence>
<dbReference type="AlphaFoldDB" id="A0A024S250"/>
<dbReference type="EMBL" id="KI911162">
    <property type="protein sequence ID" value="ETR98545.1"/>
    <property type="molecule type" value="Genomic_DNA"/>
</dbReference>
<dbReference type="Proteomes" id="UP000024376">
    <property type="component" value="Unassembled WGS sequence"/>
</dbReference>
<dbReference type="OrthoDB" id="5413269at2759"/>
<accession>A0A024S250</accession>
<name>A0A024S250_HYPJR</name>